<dbReference type="EMBL" id="CAJOBJ010050319">
    <property type="protein sequence ID" value="CAF4370781.1"/>
    <property type="molecule type" value="Genomic_DNA"/>
</dbReference>
<accession>A0A8S2UYM8</accession>
<dbReference type="EMBL" id="CAJOBI010046799">
    <property type="protein sequence ID" value="CAF4351532.1"/>
    <property type="molecule type" value="Genomic_DNA"/>
</dbReference>
<evidence type="ECO:0000313" key="3">
    <source>
        <dbReference type="EMBL" id="CAF4372737.1"/>
    </source>
</evidence>
<evidence type="ECO:0000313" key="1">
    <source>
        <dbReference type="EMBL" id="CAF4351532.1"/>
    </source>
</evidence>
<protein>
    <submittedName>
        <fullName evidence="2">Uncharacterized protein</fullName>
    </submittedName>
</protein>
<dbReference type="AlphaFoldDB" id="A0A8S2UYM8"/>
<dbReference type="Proteomes" id="UP000676336">
    <property type="component" value="Unassembled WGS sequence"/>
</dbReference>
<dbReference type="EMBL" id="CAJOBJ010050772">
    <property type="protein sequence ID" value="CAF4372737.1"/>
    <property type="molecule type" value="Genomic_DNA"/>
</dbReference>
<reference evidence="2" key="1">
    <citation type="submission" date="2021-02" db="EMBL/GenBank/DDBJ databases">
        <authorList>
            <person name="Nowell W R."/>
        </authorList>
    </citation>
    <scope>NUCLEOTIDE SEQUENCE</scope>
</reference>
<feature type="non-terminal residue" evidence="2">
    <location>
        <position position="98"/>
    </location>
</feature>
<evidence type="ECO:0000313" key="2">
    <source>
        <dbReference type="EMBL" id="CAF4370781.1"/>
    </source>
</evidence>
<sequence>FHACPPQYLLPSLSLIGQSISCMSVEQLDINIVNHQLFLIIRQWSERLLQLWLINGTLNGDEHRALFYTHQLFKLLSEWLNQQDSIIIDNDNQETVKR</sequence>
<organism evidence="2 4">
    <name type="scientific">Rotaria magnacalcarata</name>
    <dbReference type="NCBI Taxonomy" id="392030"/>
    <lineage>
        <taxon>Eukaryota</taxon>
        <taxon>Metazoa</taxon>
        <taxon>Spiralia</taxon>
        <taxon>Gnathifera</taxon>
        <taxon>Rotifera</taxon>
        <taxon>Eurotatoria</taxon>
        <taxon>Bdelloidea</taxon>
        <taxon>Philodinida</taxon>
        <taxon>Philodinidae</taxon>
        <taxon>Rotaria</taxon>
    </lineage>
</organism>
<comment type="caution">
    <text evidence="2">The sequence shown here is derived from an EMBL/GenBank/DDBJ whole genome shotgun (WGS) entry which is preliminary data.</text>
</comment>
<name>A0A8S2UYM8_9BILA</name>
<gene>
    <name evidence="2" type="ORF">GIL414_LOCUS28835</name>
    <name evidence="3" type="ORF">GIL414_LOCUS28919</name>
    <name evidence="1" type="ORF">SMN809_LOCUS28269</name>
</gene>
<evidence type="ECO:0000313" key="4">
    <source>
        <dbReference type="Proteomes" id="UP000681720"/>
    </source>
</evidence>
<feature type="non-terminal residue" evidence="2">
    <location>
        <position position="1"/>
    </location>
</feature>
<dbReference type="Proteomes" id="UP000681720">
    <property type="component" value="Unassembled WGS sequence"/>
</dbReference>
<proteinExistence type="predicted"/>